<evidence type="ECO:0000313" key="1">
    <source>
        <dbReference type="EMBL" id="SDE11541.1"/>
    </source>
</evidence>
<gene>
    <name evidence="1" type="ORF">SAMN04487894_12214</name>
</gene>
<dbReference type="EMBL" id="FMZO01000022">
    <property type="protein sequence ID" value="SDE11541.1"/>
    <property type="molecule type" value="Genomic_DNA"/>
</dbReference>
<accession>A0A1G7A9U0</accession>
<keyword evidence="2" id="KW-1185">Reference proteome</keyword>
<reference evidence="2" key="1">
    <citation type="submission" date="2016-10" db="EMBL/GenBank/DDBJ databases">
        <authorList>
            <person name="Varghese N."/>
            <person name="Submissions S."/>
        </authorList>
    </citation>
    <scope>NUCLEOTIDE SEQUENCE [LARGE SCALE GENOMIC DNA]</scope>
    <source>
        <strain evidence="2">DSM 25811 / CCM 8410 / LMG 26954 / E90</strain>
    </source>
</reference>
<sequence>MITNLVNPNESPNRRRIFSRQEALFDLHQNSDVLKHLFSSFDEAVELFNEEARMTPVLARGRNFNANLMQAKFNQCILGTLPNNWKVGSYKRFLVIKGPYLILFKKLNPKGMPMGIKTASFTNLVQQTFTPLFNSDEHSTGVLFFGYQENRFGIVVRSELLCIDSGDVAWRIFKEDIGLDHGNLGITPVVPIAPIEPDIFESIKLKPQQKRANTL</sequence>
<organism evidence="1 2">
    <name type="scientific">Niabella drilacis (strain DSM 25811 / CCM 8410 / CCUG 62505 / LMG 26954 / E90)</name>
    <dbReference type="NCBI Taxonomy" id="1285928"/>
    <lineage>
        <taxon>Bacteria</taxon>
        <taxon>Pseudomonadati</taxon>
        <taxon>Bacteroidota</taxon>
        <taxon>Chitinophagia</taxon>
        <taxon>Chitinophagales</taxon>
        <taxon>Chitinophagaceae</taxon>
        <taxon>Niabella</taxon>
    </lineage>
</organism>
<name>A0A1G7A9U0_NIADE</name>
<evidence type="ECO:0000313" key="2">
    <source>
        <dbReference type="Proteomes" id="UP000198757"/>
    </source>
</evidence>
<protein>
    <submittedName>
        <fullName evidence="1">Uncharacterized protein</fullName>
    </submittedName>
</protein>
<dbReference type="Proteomes" id="UP000198757">
    <property type="component" value="Unassembled WGS sequence"/>
</dbReference>
<dbReference type="AlphaFoldDB" id="A0A1G7A9U0"/>
<proteinExistence type="predicted"/>